<keyword evidence="4" id="KW-1003">Cell membrane</keyword>
<dbReference type="PANTHER" id="PTHR36838:SF1">
    <property type="entry name" value="SLR1864 PROTEIN"/>
    <property type="match status" value="1"/>
</dbReference>
<evidence type="ECO:0000256" key="8">
    <source>
        <dbReference type="SAM" id="Phobius"/>
    </source>
</evidence>
<feature type="transmembrane region" description="Helical" evidence="8">
    <location>
        <begin position="143"/>
        <end position="165"/>
    </location>
</feature>
<feature type="transmembrane region" description="Helical" evidence="8">
    <location>
        <begin position="267"/>
        <end position="288"/>
    </location>
</feature>
<comment type="subcellular location">
    <subcellularLocation>
        <location evidence="1">Cell membrane</location>
        <topology evidence="1">Multi-pass membrane protein</topology>
    </subcellularLocation>
</comment>
<evidence type="ECO:0008006" key="11">
    <source>
        <dbReference type="Google" id="ProtNLM"/>
    </source>
</evidence>
<dbReference type="Proteomes" id="UP000198806">
    <property type="component" value="Unassembled WGS sequence"/>
</dbReference>
<dbReference type="AlphaFoldDB" id="A0A1I5IJG2"/>
<evidence type="ECO:0000313" key="10">
    <source>
        <dbReference type="Proteomes" id="UP000198806"/>
    </source>
</evidence>
<feature type="transmembrane region" description="Helical" evidence="8">
    <location>
        <begin position="239"/>
        <end position="261"/>
    </location>
</feature>
<keyword evidence="10" id="KW-1185">Reference proteome</keyword>
<keyword evidence="5 8" id="KW-0812">Transmembrane</keyword>
<comment type="similarity">
    <text evidence="2">Belongs to the auxin efflux carrier (TC 2.A.69) family.</text>
</comment>
<keyword evidence="3" id="KW-0813">Transport</keyword>
<evidence type="ECO:0000256" key="1">
    <source>
        <dbReference type="ARBA" id="ARBA00004651"/>
    </source>
</evidence>
<dbReference type="GO" id="GO:0005886">
    <property type="term" value="C:plasma membrane"/>
    <property type="evidence" value="ECO:0007669"/>
    <property type="project" value="UniProtKB-SubCell"/>
</dbReference>
<keyword evidence="7 8" id="KW-0472">Membrane</keyword>
<name>A0A1I5IJG2_9FIRM</name>
<evidence type="ECO:0000256" key="5">
    <source>
        <dbReference type="ARBA" id="ARBA00022692"/>
    </source>
</evidence>
<dbReference type="RefSeq" id="WP_091688565.1">
    <property type="nucleotide sequence ID" value="NZ_BAABFM010000010.1"/>
</dbReference>
<gene>
    <name evidence="9" type="ORF">SAMN04489757_14619</name>
</gene>
<evidence type="ECO:0000313" key="9">
    <source>
        <dbReference type="EMBL" id="SFO60582.1"/>
    </source>
</evidence>
<feature type="transmembrane region" description="Helical" evidence="8">
    <location>
        <begin position="177"/>
        <end position="199"/>
    </location>
</feature>
<evidence type="ECO:0000256" key="4">
    <source>
        <dbReference type="ARBA" id="ARBA00022475"/>
    </source>
</evidence>
<dbReference type="InterPro" id="IPR004776">
    <property type="entry name" value="Mem_transp_PIN-like"/>
</dbReference>
<proteinExistence type="inferred from homology"/>
<reference evidence="9 10" key="1">
    <citation type="submission" date="2016-10" db="EMBL/GenBank/DDBJ databases">
        <authorList>
            <person name="de Groot N.N."/>
        </authorList>
    </citation>
    <scope>NUCLEOTIDE SEQUENCE [LARGE SCALE GENOMIC DNA]</scope>
    <source>
        <strain evidence="9 10">DSM 1283</strain>
    </source>
</reference>
<dbReference type="STRING" id="1527.SAMN04489757_14619"/>
<feature type="transmembrane region" description="Helical" evidence="8">
    <location>
        <begin position="67"/>
        <end position="89"/>
    </location>
</feature>
<evidence type="ECO:0000256" key="7">
    <source>
        <dbReference type="ARBA" id="ARBA00023136"/>
    </source>
</evidence>
<dbReference type="PANTHER" id="PTHR36838">
    <property type="entry name" value="AUXIN EFFLUX CARRIER FAMILY PROTEIN"/>
    <property type="match status" value="1"/>
</dbReference>
<feature type="transmembrane region" description="Helical" evidence="8">
    <location>
        <begin position="37"/>
        <end position="55"/>
    </location>
</feature>
<keyword evidence="6 8" id="KW-1133">Transmembrane helix</keyword>
<dbReference type="EMBL" id="FOWD01000046">
    <property type="protein sequence ID" value="SFO60582.1"/>
    <property type="molecule type" value="Genomic_DNA"/>
</dbReference>
<feature type="transmembrane region" description="Helical" evidence="8">
    <location>
        <begin position="120"/>
        <end position="137"/>
    </location>
</feature>
<sequence>MSVSSISLNQIVVMFIIILIGFICYKIKLIDSETNKQLSNLLLMLVNPLVIFISYQREFTKELLHGLLISLLLAAVTHAVAIFVSYVLLRKRSLFFKGKNSDLTDEDPANPDVAIERFSAIYSNCGFMGIPLVSGVYGSEGVFYLTAYMTIFNILIWTHGIVMIAGKQDKKTTIKMLMSPTIFATVLGFVLFIIQIQFPAAVLEAFTYVAGINTPLAMLVAGVTIGQTQIAKAFAKFRVYYTTLIKLLIIPLLLLLLYSRFSIDKPILITAVLAAACPAAATGTLFALRFDKNALYASELFAITTIFSLGSIPLLMAIAELLT</sequence>
<protein>
    <recommendedName>
        <fullName evidence="11">AEC family transporter</fullName>
    </recommendedName>
</protein>
<evidence type="ECO:0000256" key="6">
    <source>
        <dbReference type="ARBA" id="ARBA00022989"/>
    </source>
</evidence>
<dbReference type="Pfam" id="PF03547">
    <property type="entry name" value="Mem_trans"/>
    <property type="match status" value="1"/>
</dbReference>
<accession>A0A1I5IJG2</accession>
<feature type="transmembrane region" description="Helical" evidence="8">
    <location>
        <begin position="300"/>
        <end position="319"/>
    </location>
</feature>
<organism evidence="9 10">
    <name type="scientific">Anaerocolumna aminovalerica</name>
    <dbReference type="NCBI Taxonomy" id="1527"/>
    <lineage>
        <taxon>Bacteria</taxon>
        <taxon>Bacillati</taxon>
        <taxon>Bacillota</taxon>
        <taxon>Clostridia</taxon>
        <taxon>Lachnospirales</taxon>
        <taxon>Lachnospiraceae</taxon>
        <taxon>Anaerocolumna</taxon>
    </lineage>
</organism>
<dbReference type="InterPro" id="IPR038770">
    <property type="entry name" value="Na+/solute_symporter_sf"/>
</dbReference>
<dbReference type="OrthoDB" id="9798064at2"/>
<dbReference type="GO" id="GO:0055085">
    <property type="term" value="P:transmembrane transport"/>
    <property type="evidence" value="ECO:0007669"/>
    <property type="project" value="InterPro"/>
</dbReference>
<evidence type="ECO:0000256" key="3">
    <source>
        <dbReference type="ARBA" id="ARBA00022448"/>
    </source>
</evidence>
<dbReference type="Gene3D" id="1.20.1530.20">
    <property type="match status" value="1"/>
</dbReference>
<feature type="transmembrane region" description="Helical" evidence="8">
    <location>
        <begin position="6"/>
        <end position="25"/>
    </location>
</feature>
<evidence type="ECO:0000256" key="2">
    <source>
        <dbReference type="ARBA" id="ARBA00010145"/>
    </source>
</evidence>
<feature type="transmembrane region" description="Helical" evidence="8">
    <location>
        <begin position="205"/>
        <end position="227"/>
    </location>
</feature>